<evidence type="ECO:0000313" key="4">
    <source>
        <dbReference type="Proteomes" id="UP000185911"/>
    </source>
</evidence>
<proteinExistence type="inferred from homology"/>
<dbReference type="Gene3D" id="3.30.2310.20">
    <property type="entry name" value="RelE-like"/>
    <property type="match status" value="1"/>
</dbReference>
<dbReference type="STRING" id="81479.RA876_03030"/>
<dbReference type="SUPFAM" id="SSF143011">
    <property type="entry name" value="RelE-like"/>
    <property type="match status" value="1"/>
</dbReference>
<accession>A0A1Q8YG23</accession>
<dbReference type="EMBL" id="MSYM01000011">
    <property type="protein sequence ID" value="OLP06976.1"/>
    <property type="molecule type" value="Genomic_DNA"/>
</dbReference>
<evidence type="ECO:0000313" key="3">
    <source>
        <dbReference type="EMBL" id="OLP06976.1"/>
    </source>
</evidence>
<dbReference type="AlphaFoldDB" id="A0A1Q8YG23"/>
<keyword evidence="2" id="KW-1277">Toxin-antitoxin system</keyword>
<evidence type="ECO:0000256" key="1">
    <source>
        <dbReference type="ARBA" id="ARBA00006226"/>
    </source>
</evidence>
<protein>
    <submittedName>
        <fullName evidence="3">Addiction module toxin, RelE/StbE family protein</fullName>
    </submittedName>
</protein>
<dbReference type="Pfam" id="PF05016">
    <property type="entry name" value="ParE_toxin"/>
    <property type="match status" value="1"/>
</dbReference>
<gene>
    <name evidence="3" type="ORF">BLL52_1722</name>
</gene>
<dbReference type="InterPro" id="IPR035093">
    <property type="entry name" value="RelE/ParE_toxin_dom_sf"/>
</dbReference>
<name>A0A1Q8YG23_9BURK</name>
<comment type="similarity">
    <text evidence="1">Belongs to the RelE toxin family.</text>
</comment>
<dbReference type="RefSeq" id="WP_075586120.1">
    <property type="nucleotide sequence ID" value="NZ_MSYM01000011.1"/>
</dbReference>
<evidence type="ECO:0000256" key="2">
    <source>
        <dbReference type="ARBA" id="ARBA00022649"/>
    </source>
</evidence>
<dbReference type="InterPro" id="IPR051803">
    <property type="entry name" value="TA_system_RelE-like_toxin"/>
</dbReference>
<sequence length="93" mass="10811">MLSIIWAPTADADLEEITDFIWQRNPIAAQRIWQLIQDSVLPLSDHPYLYRQSERMPGCREVVVHPNFIVVYQVGADSIKVLRVLHARQQFPV</sequence>
<keyword evidence="4" id="KW-1185">Reference proteome</keyword>
<comment type="caution">
    <text evidence="3">The sequence shown here is derived from an EMBL/GenBank/DDBJ whole genome shotgun (WGS) entry which is preliminary data.</text>
</comment>
<dbReference type="Proteomes" id="UP000185911">
    <property type="component" value="Unassembled WGS sequence"/>
</dbReference>
<dbReference type="InterPro" id="IPR007712">
    <property type="entry name" value="RelE/ParE_toxin"/>
</dbReference>
<organism evidence="3 4">
    <name type="scientific">Rhodoferax antarcticus ANT.BR</name>
    <dbReference type="NCBI Taxonomy" id="1111071"/>
    <lineage>
        <taxon>Bacteria</taxon>
        <taxon>Pseudomonadati</taxon>
        <taxon>Pseudomonadota</taxon>
        <taxon>Betaproteobacteria</taxon>
        <taxon>Burkholderiales</taxon>
        <taxon>Comamonadaceae</taxon>
        <taxon>Rhodoferax</taxon>
    </lineage>
</organism>
<dbReference type="PANTHER" id="PTHR33755">
    <property type="entry name" value="TOXIN PARE1-RELATED"/>
    <property type="match status" value="1"/>
</dbReference>
<dbReference type="NCBIfam" id="TIGR02385">
    <property type="entry name" value="RelE_StbE"/>
    <property type="match status" value="1"/>
</dbReference>
<reference evidence="3 4" key="1">
    <citation type="submission" date="2017-01" db="EMBL/GenBank/DDBJ databases">
        <title>Genome sequence of Rhodoferax antarcticus ANT.BR, a psychrophilic purple nonsulfur bacterium from an Antarctic microbial mat.</title>
        <authorList>
            <person name="Baker J."/>
            <person name="Riester C."/>
            <person name="Skinner B."/>
            <person name="Newell A."/>
            <person name="Swingley W."/>
            <person name="Madigan M."/>
            <person name="Jung D."/>
            <person name="Asao M."/>
            <person name="Chen M."/>
            <person name="Loughlin P."/>
            <person name="Pan H."/>
            <person name="Lin S."/>
            <person name="Li N."/>
            <person name="Shaw J."/>
            <person name="Prado M."/>
            <person name="Sherman C."/>
            <person name="Li X."/>
            <person name="Tang J."/>
            <person name="Blankenship R."/>
            <person name="Zhao T."/>
            <person name="Touchman J."/>
            <person name="Sattley M."/>
        </authorList>
    </citation>
    <scope>NUCLEOTIDE SEQUENCE [LARGE SCALE GENOMIC DNA]</scope>
    <source>
        <strain evidence="3 4">ANT.BR</strain>
    </source>
</reference>